<sequence>VTRQGVTVDDGHERAPQKGCEGGGAGQLGREQQQRRRRRRRRRGSQPSRPVARRQHARPAPPRRPRLHQHRQHQRPPARRPCYLCPHPQAPHRPSLLSHQYYAPPRFIFCVPRRARSQLQGRPRQDLCLARVSQACQIPTTTHQAPFLSSTQRASPYYQHRSQPPRPIALGVPGLWGKTPQAALFL</sequence>
<evidence type="ECO:0000256" key="1">
    <source>
        <dbReference type="SAM" id="MobiDB-lite"/>
    </source>
</evidence>
<name>A0A067M9I2_BOTB1</name>
<evidence type="ECO:0000313" key="2">
    <source>
        <dbReference type="EMBL" id="KDQ12418.1"/>
    </source>
</evidence>
<protein>
    <submittedName>
        <fullName evidence="2">Uncharacterized protein</fullName>
    </submittedName>
</protein>
<feature type="region of interest" description="Disordered" evidence="1">
    <location>
        <begin position="1"/>
        <end position="86"/>
    </location>
</feature>
<gene>
    <name evidence="2" type="ORF">BOTBODRAFT_189160</name>
</gene>
<feature type="non-terminal residue" evidence="2">
    <location>
        <position position="1"/>
    </location>
</feature>
<dbReference type="Proteomes" id="UP000027195">
    <property type="component" value="Unassembled WGS sequence"/>
</dbReference>
<dbReference type="InParanoid" id="A0A067M9I2"/>
<dbReference type="HOGENOM" id="CLU_1457757_0_0_1"/>
<evidence type="ECO:0000313" key="3">
    <source>
        <dbReference type="Proteomes" id="UP000027195"/>
    </source>
</evidence>
<dbReference type="EMBL" id="KL198050">
    <property type="protein sequence ID" value="KDQ12418.1"/>
    <property type="molecule type" value="Genomic_DNA"/>
</dbReference>
<organism evidence="2 3">
    <name type="scientific">Botryobasidium botryosum (strain FD-172 SS1)</name>
    <dbReference type="NCBI Taxonomy" id="930990"/>
    <lineage>
        <taxon>Eukaryota</taxon>
        <taxon>Fungi</taxon>
        <taxon>Dikarya</taxon>
        <taxon>Basidiomycota</taxon>
        <taxon>Agaricomycotina</taxon>
        <taxon>Agaricomycetes</taxon>
        <taxon>Cantharellales</taxon>
        <taxon>Botryobasidiaceae</taxon>
        <taxon>Botryobasidium</taxon>
    </lineage>
</organism>
<keyword evidence="3" id="KW-1185">Reference proteome</keyword>
<proteinExistence type="predicted"/>
<feature type="non-terminal residue" evidence="2">
    <location>
        <position position="186"/>
    </location>
</feature>
<accession>A0A067M9I2</accession>
<reference evidence="3" key="1">
    <citation type="journal article" date="2014" name="Proc. Natl. Acad. Sci. U.S.A.">
        <title>Extensive sampling of basidiomycete genomes demonstrates inadequacy of the white-rot/brown-rot paradigm for wood decay fungi.</title>
        <authorList>
            <person name="Riley R."/>
            <person name="Salamov A.A."/>
            <person name="Brown D.W."/>
            <person name="Nagy L.G."/>
            <person name="Floudas D."/>
            <person name="Held B.W."/>
            <person name="Levasseur A."/>
            <person name="Lombard V."/>
            <person name="Morin E."/>
            <person name="Otillar R."/>
            <person name="Lindquist E.A."/>
            <person name="Sun H."/>
            <person name="LaButti K.M."/>
            <person name="Schmutz J."/>
            <person name="Jabbour D."/>
            <person name="Luo H."/>
            <person name="Baker S.E."/>
            <person name="Pisabarro A.G."/>
            <person name="Walton J.D."/>
            <person name="Blanchette R.A."/>
            <person name="Henrissat B."/>
            <person name="Martin F."/>
            <person name="Cullen D."/>
            <person name="Hibbett D.S."/>
            <person name="Grigoriev I.V."/>
        </authorList>
    </citation>
    <scope>NUCLEOTIDE SEQUENCE [LARGE SCALE GENOMIC DNA]</scope>
    <source>
        <strain evidence="3">FD-172 SS1</strain>
    </source>
</reference>
<feature type="compositionally biased region" description="Basic residues" evidence="1">
    <location>
        <begin position="51"/>
        <end position="78"/>
    </location>
</feature>
<feature type="compositionally biased region" description="Basic residues" evidence="1">
    <location>
        <begin position="35"/>
        <end position="44"/>
    </location>
</feature>
<dbReference type="AlphaFoldDB" id="A0A067M9I2"/>